<evidence type="ECO:0000256" key="8">
    <source>
        <dbReference type="ARBA" id="ARBA00026081"/>
    </source>
</evidence>
<dbReference type="Pfam" id="PF03739">
    <property type="entry name" value="LptF_LptG"/>
    <property type="match status" value="1"/>
</dbReference>
<evidence type="ECO:0000256" key="1">
    <source>
        <dbReference type="ARBA" id="ARBA00002265"/>
    </source>
</evidence>
<comment type="similarity">
    <text evidence="3">Belongs to the LptF/LptG family.</text>
</comment>
<evidence type="ECO:0000313" key="10">
    <source>
        <dbReference type="EMBL" id="MUG31756.1"/>
    </source>
</evidence>
<name>A0A844LYL4_9GAMM</name>
<dbReference type="GO" id="GO:0043190">
    <property type="term" value="C:ATP-binding cassette (ABC) transporter complex"/>
    <property type="evidence" value="ECO:0007669"/>
    <property type="project" value="TreeGrafter"/>
</dbReference>
<dbReference type="EMBL" id="WFKQ01000001">
    <property type="protein sequence ID" value="MUG31756.1"/>
    <property type="molecule type" value="Genomic_DNA"/>
</dbReference>
<evidence type="ECO:0000313" key="11">
    <source>
        <dbReference type="Proteomes" id="UP000442109"/>
    </source>
</evidence>
<comment type="subunit">
    <text evidence="8">Component of the lipopolysaccharide transport and assembly complex. The LptBFG transporter is composed of two ATP-binding proteins (LptB) and two transmembrane proteins (LptF and LptG).</text>
</comment>
<dbReference type="GO" id="GO:0015920">
    <property type="term" value="P:lipopolysaccharide transport"/>
    <property type="evidence" value="ECO:0007669"/>
    <property type="project" value="TreeGrafter"/>
</dbReference>
<evidence type="ECO:0000256" key="6">
    <source>
        <dbReference type="ARBA" id="ARBA00022989"/>
    </source>
</evidence>
<gene>
    <name evidence="10" type="ORF">GB996_03005</name>
</gene>
<comment type="subcellular location">
    <subcellularLocation>
        <location evidence="2">Cell membrane</location>
        <topology evidence="2">Multi-pass membrane protein</topology>
    </subcellularLocation>
</comment>
<dbReference type="PANTHER" id="PTHR33529:SF2">
    <property type="entry name" value="LIPOPOLYSACCHARIDE EXPORT SYSTEM PERMEASE PROTEIN LPTG"/>
    <property type="match status" value="1"/>
</dbReference>
<keyword evidence="7 9" id="KW-0472">Membrane</keyword>
<feature type="transmembrane region" description="Helical" evidence="9">
    <location>
        <begin position="118"/>
        <end position="138"/>
    </location>
</feature>
<keyword evidence="4" id="KW-1003">Cell membrane</keyword>
<dbReference type="OrthoDB" id="9776227at2"/>
<evidence type="ECO:0000256" key="3">
    <source>
        <dbReference type="ARBA" id="ARBA00007725"/>
    </source>
</evidence>
<feature type="transmembrane region" description="Helical" evidence="9">
    <location>
        <begin position="368"/>
        <end position="387"/>
    </location>
</feature>
<feature type="transmembrane region" description="Helical" evidence="9">
    <location>
        <begin position="394"/>
        <end position="411"/>
    </location>
</feature>
<dbReference type="Proteomes" id="UP000442109">
    <property type="component" value="Unassembled WGS sequence"/>
</dbReference>
<dbReference type="InterPro" id="IPR005495">
    <property type="entry name" value="LptG/LptF_permease"/>
</dbReference>
<reference evidence="10 11" key="1">
    <citation type="journal article" date="2019" name="PLoS ONE">
        <title>Pup mortality in New Zealand sea lions (Phocarctos hookeri) at Enderby Island, Auckland Islands, 2013-18.</title>
        <authorList>
            <person name="Michael S.A."/>
            <person name="Hayman D.T.S."/>
            <person name="Gray R."/>
            <person name="Zhang J."/>
            <person name="Rogers L."/>
            <person name="Roe W.D."/>
        </authorList>
    </citation>
    <scope>NUCLEOTIDE SEQUENCE [LARGE SCALE GENOMIC DNA]</scope>
    <source>
        <strain evidence="10 11">SM868</strain>
    </source>
</reference>
<organism evidence="10 11">
    <name type="scientific">Psychrobacter sanguinis</name>
    <dbReference type="NCBI Taxonomy" id="861445"/>
    <lineage>
        <taxon>Bacteria</taxon>
        <taxon>Pseudomonadati</taxon>
        <taxon>Pseudomonadota</taxon>
        <taxon>Gammaproteobacteria</taxon>
        <taxon>Moraxellales</taxon>
        <taxon>Moraxellaceae</taxon>
        <taxon>Psychrobacter</taxon>
    </lineage>
</organism>
<comment type="function">
    <text evidence="1">Part of the ABC transporter complex LptBFG involved in the translocation of lipopolysaccharide (LPS) from the inner membrane to the outer membrane.</text>
</comment>
<feature type="transmembrane region" description="Helical" evidence="9">
    <location>
        <begin position="29"/>
        <end position="51"/>
    </location>
</feature>
<keyword evidence="6 9" id="KW-1133">Transmembrane helix</keyword>
<comment type="caution">
    <text evidence="10">The sequence shown here is derived from an EMBL/GenBank/DDBJ whole genome shotgun (WGS) entry which is preliminary data.</text>
</comment>
<evidence type="ECO:0000256" key="7">
    <source>
        <dbReference type="ARBA" id="ARBA00023136"/>
    </source>
</evidence>
<protein>
    <submittedName>
        <fullName evidence="10">LptF/LptG family permease</fullName>
    </submittedName>
</protein>
<dbReference type="PANTHER" id="PTHR33529">
    <property type="entry name" value="SLR0882 PROTEIN-RELATED"/>
    <property type="match status" value="1"/>
</dbReference>
<sequence length="449" mass="49071">MKPRHTDHSDASKDIRSGRIISRYVKKNALFAMLFAVLGLWALQMVFAYLAELEDISDAYTYVDALTYIFYRSPYFLQQFMPTGALLGAVVGLGLLANNSELIVMRAAGLSIYRIVGWVLQPAFIFVILALLINQFILPQSNVKASQIRKPDTALLASVNGYWTLQNAPTEAGSTTDNKEGLSSEQAHNIIFIDYADANGNIGEVKRWHLDADNNLTAVSKATGGTYVPSLQQGQDKPVVAAQDQSDSLANYQWQLDNVTTLKVADKAAILESDTLGNQPAAQLTDTQATSVDSDQSGQAMALTSQPLVAKQAESTDVINLPISPSSVYLLTRRAEDLSLTQLYEHKRFNASQGTRSLEHEVAFWQKLLSPFSVLSLVIVACSFVFGSLRTHSLGLRIVVAIIFGLLFSYIQDLTSFVSLATGAPPLLMVLLPIIGSGLLGFYLIRRQG</sequence>
<accession>A0A844LYL4</accession>
<proteinExistence type="inferred from homology"/>
<evidence type="ECO:0000256" key="5">
    <source>
        <dbReference type="ARBA" id="ARBA00022692"/>
    </source>
</evidence>
<keyword evidence="5 9" id="KW-0812">Transmembrane</keyword>
<feature type="transmembrane region" description="Helical" evidence="9">
    <location>
        <begin position="423"/>
        <end position="445"/>
    </location>
</feature>
<evidence type="ECO:0000256" key="2">
    <source>
        <dbReference type="ARBA" id="ARBA00004651"/>
    </source>
</evidence>
<keyword evidence="11" id="KW-1185">Reference proteome</keyword>
<feature type="transmembrane region" description="Helical" evidence="9">
    <location>
        <begin position="76"/>
        <end position="97"/>
    </location>
</feature>
<evidence type="ECO:0000256" key="4">
    <source>
        <dbReference type="ARBA" id="ARBA00022475"/>
    </source>
</evidence>
<evidence type="ECO:0000256" key="9">
    <source>
        <dbReference type="SAM" id="Phobius"/>
    </source>
</evidence>
<dbReference type="RefSeq" id="WP_011959351.1">
    <property type="nucleotide sequence ID" value="NZ_WFKQ01000001.1"/>
</dbReference>
<dbReference type="AlphaFoldDB" id="A0A844LYL4"/>